<dbReference type="Proteomes" id="UP000275078">
    <property type="component" value="Unassembled WGS sequence"/>
</dbReference>
<evidence type="ECO:0000313" key="4">
    <source>
        <dbReference type="Proteomes" id="UP000275078"/>
    </source>
</evidence>
<feature type="region of interest" description="Disordered" evidence="1">
    <location>
        <begin position="166"/>
        <end position="391"/>
    </location>
</feature>
<protein>
    <recommendedName>
        <fullName evidence="5">MARVEL domain-containing protein</fullName>
    </recommendedName>
</protein>
<feature type="compositionally biased region" description="Polar residues" evidence="1">
    <location>
        <begin position="191"/>
        <end position="205"/>
    </location>
</feature>
<organism evidence="3 4">
    <name type="scientific">Ascobolus immersus RN42</name>
    <dbReference type="NCBI Taxonomy" id="1160509"/>
    <lineage>
        <taxon>Eukaryota</taxon>
        <taxon>Fungi</taxon>
        <taxon>Dikarya</taxon>
        <taxon>Ascomycota</taxon>
        <taxon>Pezizomycotina</taxon>
        <taxon>Pezizomycetes</taxon>
        <taxon>Pezizales</taxon>
        <taxon>Ascobolaceae</taxon>
        <taxon>Ascobolus</taxon>
    </lineage>
</organism>
<feature type="compositionally biased region" description="Polar residues" evidence="1">
    <location>
        <begin position="281"/>
        <end position="296"/>
    </location>
</feature>
<feature type="transmembrane region" description="Helical" evidence="2">
    <location>
        <begin position="21"/>
        <end position="43"/>
    </location>
</feature>
<keyword evidence="2" id="KW-0472">Membrane</keyword>
<proteinExistence type="predicted"/>
<name>A0A3N4HNU6_ASCIM</name>
<feature type="compositionally biased region" description="Polar residues" evidence="1">
    <location>
        <begin position="316"/>
        <end position="337"/>
    </location>
</feature>
<evidence type="ECO:0008006" key="5">
    <source>
        <dbReference type="Google" id="ProtNLM"/>
    </source>
</evidence>
<feature type="transmembrane region" description="Helical" evidence="2">
    <location>
        <begin position="133"/>
        <end position="155"/>
    </location>
</feature>
<dbReference type="AlphaFoldDB" id="A0A3N4HNU6"/>
<keyword evidence="2" id="KW-1133">Transmembrane helix</keyword>
<keyword evidence="4" id="KW-1185">Reference proteome</keyword>
<dbReference type="OrthoDB" id="5344006at2759"/>
<feature type="compositionally biased region" description="Polar residues" evidence="1">
    <location>
        <begin position="351"/>
        <end position="373"/>
    </location>
</feature>
<reference evidence="3 4" key="1">
    <citation type="journal article" date="2018" name="Nat. Ecol. Evol.">
        <title>Pezizomycetes genomes reveal the molecular basis of ectomycorrhizal truffle lifestyle.</title>
        <authorList>
            <person name="Murat C."/>
            <person name="Payen T."/>
            <person name="Noel B."/>
            <person name="Kuo A."/>
            <person name="Morin E."/>
            <person name="Chen J."/>
            <person name="Kohler A."/>
            <person name="Krizsan K."/>
            <person name="Balestrini R."/>
            <person name="Da Silva C."/>
            <person name="Montanini B."/>
            <person name="Hainaut M."/>
            <person name="Levati E."/>
            <person name="Barry K.W."/>
            <person name="Belfiori B."/>
            <person name="Cichocki N."/>
            <person name="Clum A."/>
            <person name="Dockter R.B."/>
            <person name="Fauchery L."/>
            <person name="Guy J."/>
            <person name="Iotti M."/>
            <person name="Le Tacon F."/>
            <person name="Lindquist E.A."/>
            <person name="Lipzen A."/>
            <person name="Malagnac F."/>
            <person name="Mello A."/>
            <person name="Molinier V."/>
            <person name="Miyauchi S."/>
            <person name="Poulain J."/>
            <person name="Riccioni C."/>
            <person name="Rubini A."/>
            <person name="Sitrit Y."/>
            <person name="Splivallo R."/>
            <person name="Traeger S."/>
            <person name="Wang M."/>
            <person name="Zifcakova L."/>
            <person name="Wipf D."/>
            <person name="Zambonelli A."/>
            <person name="Paolocci F."/>
            <person name="Nowrousian M."/>
            <person name="Ottonello S."/>
            <person name="Baldrian P."/>
            <person name="Spatafora J.W."/>
            <person name="Henrissat B."/>
            <person name="Nagy L.G."/>
            <person name="Aury J.M."/>
            <person name="Wincker P."/>
            <person name="Grigoriev I.V."/>
            <person name="Bonfante P."/>
            <person name="Martin F.M."/>
        </authorList>
    </citation>
    <scope>NUCLEOTIDE SEQUENCE [LARGE SCALE GENOMIC DNA]</scope>
    <source>
        <strain evidence="3 4">RN42</strain>
    </source>
</reference>
<evidence type="ECO:0000313" key="3">
    <source>
        <dbReference type="EMBL" id="RPA71324.1"/>
    </source>
</evidence>
<gene>
    <name evidence="3" type="ORF">BJ508DRAFT_419951</name>
</gene>
<accession>A0A3N4HNU6</accession>
<feature type="transmembrane region" description="Helical" evidence="2">
    <location>
        <begin position="85"/>
        <end position="105"/>
    </location>
</feature>
<dbReference type="EMBL" id="ML119943">
    <property type="protein sequence ID" value="RPA71324.1"/>
    <property type="molecule type" value="Genomic_DNA"/>
</dbReference>
<sequence>MVKTKVAEGGKKGSTWPKASFFAVRVVQIVLAIIPAAVAGWFVASLKEAKYDIPWQFSIIFIAGVLTVVNSVLTGALVWWKLSSILVLVLDWFIMILWIVSWGALAQAMKKNIVVSCSAKNWGNSSGIKVCNFYKVAFAFCILSTIAMAITILIATSVRQHRGDVQYAPMDSNPQLQRQEPESNDFELQPSAVQNTQSSYASTAYSDEAPKKPTARYSYYADPAPRQPSPPAPYYADNQRNLQQPPPIPASHAHAQQGHYPHTGVNINLDESPDTAYDSYRPQTGTQGAVQTQPGFANQHPPTLLTGVSSPAAAGVTQSPTSMYSAQPDSARTPNNRSYDDYGTPYPPPVAQQNNYSAYSAPTQPSTAYNTTGGDLGEAKADYSAYSNYQR</sequence>
<evidence type="ECO:0000256" key="1">
    <source>
        <dbReference type="SAM" id="MobiDB-lite"/>
    </source>
</evidence>
<evidence type="ECO:0000256" key="2">
    <source>
        <dbReference type="SAM" id="Phobius"/>
    </source>
</evidence>
<feature type="transmembrane region" description="Helical" evidence="2">
    <location>
        <begin position="55"/>
        <end position="78"/>
    </location>
</feature>
<keyword evidence="2" id="KW-0812">Transmembrane</keyword>